<dbReference type="Proteomes" id="UP000887013">
    <property type="component" value="Unassembled WGS sequence"/>
</dbReference>
<evidence type="ECO:0000256" key="1">
    <source>
        <dbReference type="SAM" id="MobiDB-lite"/>
    </source>
</evidence>
<accession>A0A8X6NIZ1</accession>
<feature type="region of interest" description="Disordered" evidence="1">
    <location>
        <begin position="113"/>
        <end position="171"/>
    </location>
</feature>
<keyword evidence="3" id="KW-1185">Reference proteome</keyword>
<dbReference type="AlphaFoldDB" id="A0A8X6NIZ1"/>
<name>A0A8X6NIZ1_NEPPI</name>
<reference evidence="2" key="1">
    <citation type="submission" date="2020-08" db="EMBL/GenBank/DDBJ databases">
        <title>Multicomponent nature underlies the extraordinary mechanical properties of spider dragline silk.</title>
        <authorList>
            <person name="Kono N."/>
            <person name="Nakamura H."/>
            <person name="Mori M."/>
            <person name="Yoshida Y."/>
            <person name="Ohtoshi R."/>
            <person name="Malay A.D."/>
            <person name="Moran D.A.P."/>
            <person name="Tomita M."/>
            <person name="Numata K."/>
            <person name="Arakawa K."/>
        </authorList>
    </citation>
    <scope>NUCLEOTIDE SEQUENCE</scope>
</reference>
<evidence type="ECO:0000313" key="3">
    <source>
        <dbReference type="Proteomes" id="UP000887013"/>
    </source>
</evidence>
<sequence>MNRTKYIEKVPTDYLYKVLVHEGMQTLNKNDLFSVVGPTFNTEDLISYFSEDDIPDIKKLYFTPNCKFMKDYSPSTPETIILSSRSPSPDINRNFSINPDGYLIRNRSLSHAFMSRSRSSSPTNMRSRSSSPTHMRSRSSSPTHIRSRSSSPTHMRSRSSSPSIIHRSRGSSIIHRFL</sequence>
<protein>
    <submittedName>
        <fullName evidence="2">Uncharacterized protein</fullName>
    </submittedName>
</protein>
<organism evidence="2 3">
    <name type="scientific">Nephila pilipes</name>
    <name type="common">Giant wood spider</name>
    <name type="synonym">Nephila maculata</name>
    <dbReference type="NCBI Taxonomy" id="299642"/>
    <lineage>
        <taxon>Eukaryota</taxon>
        <taxon>Metazoa</taxon>
        <taxon>Ecdysozoa</taxon>
        <taxon>Arthropoda</taxon>
        <taxon>Chelicerata</taxon>
        <taxon>Arachnida</taxon>
        <taxon>Araneae</taxon>
        <taxon>Araneomorphae</taxon>
        <taxon>Entelegynae</taxon>
        <taxon>Araneoidea</taxon>
        <taxon>Nephilidae</taxon>
        <taxon>Nephila</taxon>
    </lineage>
</organism>
<gene>
    <name evidence="2" type="ORF">NPIL_325881</name>
</gene>
<feature type="compositionally biased region" description="Low complexity" evidence="1">
    <location>
        <begin position="114"/>
        <end position="171"/>
    </location>
</feature>
<dbReference type="EMBL" id="BMAW01058674">
    <property type="protein sequence ID" value="GFT17526.1"/>
    <property type="molecule type" value="Genomic_DNA"/>
</dbReference>
<evidence type="ECO:0000313" key="2">
    <source>
        <dbReference type="EMBL" id="GFT17526.1"/>
    </source>
</evidence>
<comment type="caution">
    <text evidence="2">The sequence shown here is derived from an EMBL/GenBank/DDBJ whole genome shotgun (WGS) entry which is preliminary data.</text>
</comment>
<proteinExistence type="predicted"/>